<sequence length="141" mass="14572">MADEERAARDGFRPDFAGAEPRFAADTDGPVLHVPVLRGDGSVLGRLWASRDGAAAGFLPAPGPAGLNAKGAWVRRLILARAQGLDALGALARWTGAPQDDRAGAVPPGSVPEHADRLLGIPPPDPGGARDTEVTDGDERK</sequence>
<gene>
    <name evidence="2" type="ORF">HGB44_23315</name>
</gene>
<dbReference type="AlphaFoldDB" id="A0A7X6RS49"/>
<protein>
    <submittedName>
        <fullName evidence="2">Uncharacterized protein</fullName>
    </submittedName>
</protein>
<comment type="caution">
    <text evidence="2">The sequence shown here is derived from an EMBL/GenBank/DDBJ whole genome shotgun (WGS) entry which is preliminary data.</text>
</comment>
<feature type="compositionally biased region" description="Basic and acidic residues" evidence="1">
    <location>
        <begin position="1"/>
        <end position="13"/>
    </location>
</feature>
<feature type="compositionally biased region" description="Basic and acidic residues" evidence="1">
    <location>
        <begin position="128"/>
        <end position="141"/>
    </location>
</feature>
<keyword evidence="3" id="KW-1185">Reference proteome</keyword>
<name>A0A7X6RS49_9ACTN</name>
<feature type="region of interest" description="Disordered" evidence="1">
    <location>
        <begin position="98"/>
        <end position="141"/>
    </location>
</feature>
<dbReference type="GeneID" id="91485100"/>
<feature type="region of interest" description="Disordered" evidence="1">
    <location>
        <begin position="1"/>
        <end position="28"/>
    </location>
</feature>
<evidence type="ECO:0000313" key="3">
    <source>
        <dbReference type="Proteomes" id="UP000553209"/>
    </source>
</evidence>
<reference evidence="2 3" key="1">
    <citation type="submission" date="2020-04" db="EMBL/GenBank/DDBJ databases">
        <title>MicrobeNet Type strains.</title>
        <authorList>
            <person name="Nicholson A.C."/>
        </authorList>
    </citation>
    <scope>NUCLEOTIDE SEQUENCE [LARGE SCALE GENOMIC DNA]</scope>
    <source>
        <strain evidence="2 3">ATCC 23612</strain>
    </source>
</reference>
<dbReference type="EMBL" id="JAAXPG010000025">
    <property type="protein sequence ID" value="NKZ00570.1"/>
    <property type="molecule type" value="Genomic_DNA"/>
</dbReference>
<evidence type="ECO:0000313" key="2">
    <source>
        <dbReference type="EMBL" id="NKZ00570.1"/>
    </source>
</evidence>
<proteinExistence type="predicted"/>
<accession>A0A7X6RS49</accession>
<dbReference type="RefSeq" id="WP_013153555.1">
    <property type="nucleotide sequence ID" value="NZ_JAAXPG010000025.1"/>
</dbReference>
<dbReference type="Proteomes" id="UP000553209">
    <property type="component" value="Unassembled WGS sequence"/>
</dbReference>
<evidence type="ECO:0000256" key="1">
    <source>
        <dbReference type="SAM" id="MobiDB-lite"/>
    </source>
</evidence>
<organism evidence="2 3">
    <name type="scientific">Nocardiopsis alborubida</name>
    <dbReference type="NCBI Taxonomy" id="146802"/>
    <lineage>
        <taxon>Bacteria</taxon>
        <taxon>Bacillati</taxon>
        <taxon>Actinomycetota</taxon>
        <taxon>Actinomycetes</taxon>
        <taxon>Streptosporangiales</taxon>
        <taxon>Nocardiopsidaceae</taxon>
        <taxon>Nocardiopsis</taxon>
    </lineage>
</organism>